<dbReference type="STRING" id="323098.Nwi_2132"/>
<dbReference type="HOGENOM" id="CLU_108488_1_0_5"/>
<name>Q3SQQ4_NITWN</name>
<dbReference type="KEGG" id="nwi:Nwi_2132"/>
<feature type="transmembrane region" description="Helical" evidence="1">
    <location>
        <begin position="132"/>
        <end position="151"/>
    </location>
</feature>
<dbReference type="AlphaFoldDB" id="Q3SQQ4"/>
<keyword evidence="1" id="KW-0472">Membrane</keyword>
<reference evidence="2 3" key="1">
    <citation type="journal article" date="2006" name="Appl. Environ. Microbiol.">
        <title>Genome sequence of the chemolithoautotrophic nitrite-oxidizing bacterium Nitrobacter winogradskyi Nb-255.</title>
        <authorList>
            <person name="Starkenburg S.R."/>
            <person name="Chain P.S."/>
            <person name="Sayavedra-Soto L.A."/>
            <person name="Hauser L."/>
            <person name="Land M.L."/>
            <person name="Larimer F.W."/>
            <person name="Malfatti S.A."/>
            <person name="Klotz M.G."/>
            <person name="Bottomley P.J."/>
            <person name="Arp D.J."/>
            <person name="Hickey W.J."/>
        </authorList>
    </citation>
    <scope>NUCLEOTIDE SEQUENCE [LARGE SCALE GENOMIC DNA]</scope>
    <source>
        <strain evidence="3">ATCC 25391 / DSM 10237 / CIP 104748 / NCIMB 11846 / Nb-255</strain>
    </source>
</reference>
<feature type="transmembrane region" description="Helical" evidence="1">
    <location>
        <begin position="21"/>
        <end position="48"/>
    </location>
</feature>
<keyword evidence="3" id="KW-1185">Reference proteome</keyword>
<keyword evidence="1" id="KW-0812">Transmembrane</keyword>
<feature type="transmembrane region" description="Helical" evidence="1">
    <location>
        <begin position="68"/>
        <end position="92"/>
    </location>
</feature>
<dbReference type="EMBL" id="CP000115">
    <property type="protein sequence ID" value="ABA05387.1"/>
    <property type="molecule type" value="Genomic_DNA"/>
</dbReference>
<feature type="transmembrane region" description="Helical" evidence="1">
    <location>
        <begin position="99"/>
        <end position="120"/>
    </location>
</feature>
<organism evidence="2 3">
    <name type="scientific">Nitrobacter winogradskyi (strain ATCC 25391 / DSM 10237 / CIP 104748 / NCIMB 11846 / Nb-255)</name>
    <dbReference type="NCBI Taxonomy" id="323098"/>
    <lineage>
        <taxon>Bacteria</taxon>
        <taxon>Pseudomonadati</taxon>
        <taxon>Pseudomonadota</taxon>
        <taxon>Alphaproteobacteria</taxon>
        <taxon>Hyphomicrobiales</taxon>
        <taxon>Nitrobacteraceae</taxon>
        <taxon>Nitrobacter</taxon>
    </lineage>
</organism>
<evidence type="ECO:0000313" key="3">
    <source>
        <dbReference type="Proteomes" id="UP000002531"/>
    </source>
</evidence>
<dbReference type="eggNOG" id="ENOG5032UMR">
    <property type="taxonomic scope" value="Bacteria"/>
</dbReference>
<keyword evidence="1" id="KW-1133">Transmembrane helix</keyword>
<sequence length="169" mass="17501">MSRAPWWWWKARPSDPCLTEATIMILLSVLASIAAIGVICCLLFYLAVYALPLFAGVTAGVWAYGTGAGWLGGIAVGAVAGLATLLAGHLLLAFVRPLWLRLVIAAAFVAPAAIAGYHATHGIVKHTMPSETWQVAFSVAGAVVVAITALARLATLAPPGRTGQSVARA</sequence>
<evidence type="ECO:0000313" key="2">
    <source>
        <dbReference type="EMBL" id="ABA05387.1"/>
    </source>
</evidence>
<accession>Q3SQQ4</accession>
<protein>
    <recommendedName>
        <fullName evidence="4">DUF4175 domain-containing protein</fullName>
    </recommendedName>
</protein>
<evidence type="ECO:0000256" key="1">
    <source>
        <dbReference type="SAM" id="Phobius"/>
    </source>
</evidence>
<gene>
    <name evidence="2" type="ordered locus">Nwi_2132</name>
</gene>
<evidence type="ECO:0008006" key="4">
    <source>
        <dbReference type="Google" id="ProtNLM"/>
    </source>
</evidence>
<proteinExistence type="predicted"/>
<dbReference type="Proteomes" id="UP000002531">
    <property type="component" value="Chromosome"/>
</dbReference>